<dbReference type="SMART" id="SM01405">
    <property type="entry name" value="Ribosomal_S6e"/>
    <property type="match status" value="1"/>
</dbReference>
<evidence type="ECO:0000256" key="3">
    <source>
        <dbReference type="ARBA" id="ARBA00023274"/>
    </source>
</evidence>
<keyword evidence="6" id="KW-1185">Reference proteome</keyword>
<dbReference type="GeneID" id="74306907"/>
<dbReference type="GO" id="GO:0003735">
    <property type="term" value="F:structural constituent of ribosome"/>
    <property type="evidence" value="ECO:0007669"/>
    <property type="project" value="InterPro"/>
</dbReference>
<evidence type="ECO:0000313" key="6">
    <source>
        <dbReference type="Proteomes" id="UP001060368"/>
    </source>
</evidence>
<name>A0A9E7PQZ9_9EURY</name>
<organism evidence="5 6">
    <name type="scientific">Methanoplanus endosymbiosus</name>
    <dbReference type="NCBI Taxonomy" id="33865"/>
    <lineage>
        <taxon>Archaea</taxon>
        <taxon>Methanobacteriati</taxon>
        <taxon>Methanobacteriota</taxon>
        <taxon>Stenosarchaea group</taxon>
        <taxon>Methanomicrobia</taxon>
        <taxon>Methanomicrobiales</taxon>
        <taxon>Methanomicrobiaceae</taxon>
        <taxon>Methanoplanus</taxon>
    </lineage>
</organism>
<comment type="similarity">
    <text evidence="1 4">Belongs to the eukaryotic ribosomal protein eS6 family.</text>
</comment>
<dbReference type="InterPro" id="IPR001377">
    <property type="entry name" value="Ribosomal_eS6"/>
</dbReference>
<dbReference type="GO" id="GO:1990904">
    <property type="term" value="C:ribonucleoprotein complex"/>
    <property type="evidence" value="ECO:0007669"/>
    <property type="project" value="UniProtKB-KW"/>
</dbReference>
<sequence length="134" mass="14308">MADFKVVLSDPKTGMSYKVEAAGAMAGALMGKKLGETVSADALGFEGYKIELTGATDRTGIPARKDLPGAGKRKLLLSESTGFRPTYDGQRQRKTIRASEITADFVQINAKVVEYGQKELAAYFAPEEAEAAAE</sequence>
<evidence type="ECO:0000256" key="4">
    <source>
        <dbReference type="HAMAP-Rule" id="MF_00512"/>
    </source>
</evidence>
<dbReference type="Proteomes" id="UP001060368">
    <property type="component" value="Chromosome"/>
</dbReference>
<dbReference type="PANTHER" id="PTHR11502">
    <property type="entry name" value="40S RIBOSOMAL PROTEIN S6"/>
    <property type="match status" value="1"/>
</dbReference>
<gene>
    <name evidence="4" type="primary">rps6e</name>
    <name evidence="5" type="ORF">L6E24_04385</name>
</gene>
<dbReference type="RefSeq" id="WP_257743510.1">
    <property type="nucleotide sequence ID" value="NZ_CP096115.1"/>
</dbReference>
<evidence type="ECO:0000256" key="2">
    <source>
        <dbReference type="ARBA" id="ARBA00022980"/>
    </source>
</evidence>
<dbReference type="Pfam" id="PF01092">
    <property type="entry name" value="Ribosomal_S6e"/>
    <property type="match status" value="1"/>
</dbReference>
<dbReference type="NCBIfam" id="NF003294">
    <property type="entry name" value="PRK04290.1-3"/>
    <property type="match status" value="1"/>
</dbReference>
<proteinExistence type="inferred from homology"/>
<dbReference type="GO" id="GO:0005840">
    <property type="term" value="C:ribosome"/>
    <property type="evidence" value="ECO:0007669"/>
    <property type="project" value="UniProtKB-KW"/>
</dbReference>
<dbReference type="HAMAP" id="MF_00512">
    <property type="entry name" value="Ribosomal_eS6"/>
    <property type="match status" value="1"/>
</dbReference>
<keyword evidence="3 4" id="KW-0687">Ribonucleoprotein</keyword>
<dbReference type="AlphaFoldDB" id="A0A9E7PQZ9"/>
<evidence type="ECO:0000313" key="5">
    <source>
        <dbReference type="EMBL" id="UUX93371.1"/>
    </source>
</evidence>
<evidence type="ECO:0000256" key="1">
    <source>
        <dbReference type="ARBA" id="ARBA00009312"/>
    </source>
</evidence>
<dbReference type="EMBL" id="CP096115">
    <property type="protein sequence ID" value="UUX93371.1"/>
    <property type="molecule type" value="Genomic_DNA"/>
</dbReference>
<keyword evidence="2 4" id="KW-0689">Ribosomal protein</keyword>
<dbReference type="InterPro" id="IPR020924">
    <property type="entry name" value="Ribosomal_eS6_arc"/>
</dbReference>
<protein>
    <recommendedName>
        <fullName evidence="4">Small ribosomal subunit protein eS6</fullName>
    </recommendedName>
</protein>
<accession>A0A9E7PQZ9</accession>
<reference evidence="5" key="1">
    <citation type="submission" date="2022-04" db="EMBL/GenBank/DDBJ databases">
        <title>Complete genome of Methanoplanus endosymbiosus DSM 3599.</title>
        <authorList>
            <person name="Chen S.-C."/>
            <person name="You Y.-T."/>
            <person name="Zhou Y.-Z."/>
            <person name="Lai M.-C."/>
        </authorList>
    </citation>
    <scope>NUCLEOTIDE SEQUENCE</scope>
    <source>
        <strain evidence="5">DSM 3599</strain>
    </source>
</reference>
<dbReference type="KEGG" id="mend:L6E24_04385"/>
<dbReference type="GO" id="GO:0006412">
    <property type="term" value="P:translation"/>
    <property type="evidence" value="ECO:0007669"/>
    <property type="project" value="UniProtKB-UniRule"/>
</dbReference>